<dbReference type="Proteomes" id="UP000029507">
    <property type="component" value="Chromosome"/>
</dbReference>
<dbReference type="STRING" id="169760.PSTEL_11535"/>
<evidence type="ECO:0000256" key="1">
    <source>
        <dbReference type="SAM" id="SignalP"/>
    </source>
</evidence>
<keyword evidence="4" id="KW-1185">Reference proteome</keyword>
<keyword evidence="1" id="KW-0732">Signal</keyword>
<dbReference type="HOGENOM" id="CLU_1218802_0_0_9"/>
<evidence type="ECO:0000313" key="4">
    <source>
        <dbReference type="Proteomes" id="UP000029507"/>
    </source>
</evidence>
<sequence>MKFAINLLLIAVLLSSCSTIADQVSAVEVPKPVQNASYIQSFLDKSNGWKMKVLGQGMFNAETTLYKTKDGGLTWEKISDSLSGDLPSESISGMLFTSSDKGWITVNSPREGEIGLHRTDNGGKNWKNLNLTGEANSTYTVELPVFFSTTHYGLLRVKNNNTSDETTLFYVTEDQGDSWKAITDQKTGTLNKMYWEVTKQQNYTVWEVKIGNKSWTYNGKQWMKELK</sequence>
<dbReference type="RefSeq" id="WP_038695287.1">
    <property type="nucleotide sequence ID" value="NZ_CP009286.1"/>
</dbReference>
<evidence type="ECO:0000313" key="3">
    <source>
        <dbReference type="EMBL" id="AIQ63617.1"/>
    </source>
</evidence>
<evidence type="ECO:0000259" key="2">
    <source>
        <dbReference type="Pfam" id="PF14870"/>
    </source>
</evidence>
<dbReference type="Pfam" id="PF14870">
    <property type="entry name" value="PSII_BNR"/>
    <property type="match status" value="1"/>
</dbReference>
<dbReference type="KEGG" id="pste:PSTEL_11535"/>
<feature type="signal peptide" evidence="1">
    <location>
        <begin position="1"/>
        <end position="21"/>
    </location>
</feature>
<accession>A0A089LRS9</accession>
<dbReference type="OrthoDB" id="501835at2"/>
<proteinExistence type="predicted"/>
<dbReference type="EMBL" id="CP009286">
    <property type="protein sequence ID" value="AIQ63617.1"/>
    <property type="molecule type" value="Genomic_DNA"/>
</dbReference>
<feature type="domain" description="Photosynthesis system II assembly factor Ycf48/Hcf136-like" evidence="2">
    <location>
        <begin position="33"/>
        <end position="193"/>
    </location>
</feature>
<gene>
    <name evidence="3" type="ORF">PSTEL_11535</name>
</gene>
<reference evidence="3 4" key="1">
    <citation type="submission" date="2014-08" db="EMBL/GenBank/DDBJ databases">
        <title>Comparative genomics of the Paenibacillus odorifer group.</title>
        <authorList>
            <person name="den Bakker H.C."/>
            <person name="Tsai Y.-C."/>
            <person name="Martin N."/>
            <person name="Korlach J."/>
            <person name="Wiedmann M."/>
        </authorList>
    </citation>
    <scope>NUCLEOTIDE SEQUENCE [LARGE SCALE GENOMIC DNA]</scope>
    <source>
        <strain evidence="3 4">DSM 14472</strain>
    </source>
</reference>
<dbReference type="SUPFAM" id="SSF110296">
    <property type="entry name" value="Oligoxyloglucan reducing end-specific cellobiohydrolase"/>
    <property type="match status" value="1"/>
</dbReference>
<name>A0A089LRS9_9BACL</name>
<dbReference type="InterPro" id="IPR028203">
    <property type="entry name" value="PSII_CF48-like_dom"/>
</dbReference>
<organism evidence="3 4">
    <name type="scientific">Paenibacillus stellifer</name>
    <dbReference type="NCBI Taxonomy" id="169760"/>
    <lineage>
        <taxon>Bacteria</taxon>
        <taxon>Bacillati</taxon>
        <taxon>Bacillota</taxon>
        <taxon>Bacilli</taxon>
        <taxon>Bacillales</taxon>
        <taxon>Paenibacillaceae</taxon>
        <taxon>Paenibacillus</taxon>
    </lineage>
</organism>
<dbReference type="CDD" id="cd15482">
    <property type="entry name" value="Sialidase_non-viral"/>
    <property type="match status" value="1"/>
</dbReference>
<dbReference type="AlphaFoldDB" id="A0A089LRS9"/>
<dbReference type="PROSITE" id="PS51257">
    <property type="entry name" value="PROKAR_LIPOPROTEIN"/>
    <property type="match status" value="1"/>
</dbReference>
<dbReference type="InterPro" id="IPR015943">
    <property type="entry name" value="WD40/YVTN_repeat-like_dom_sf"/>
</dbReference>
<feature type="chain" id="PRO_5039244749" description="Photosynthesis system II assembly factor Ycf48/Hcf136-like domain-containing protein" evidence="1">
    <location>
        <begin position="22"/>
        <end position="227"/>
    </location>
</feature>
<protein>
    <recommendedName>
        <fullName evidence="2">Photosynthesis system II assembly factor Ycf48/Hcf136-like domain-containing protein</fullName>
    </recommendedName>
</protein>
<dbReference type="Gene3D" id="2.130.10.10">
    <property type="entry name" value="YVTN repeat-like/Quinoprotein amine dehydrogenase"/>
    <property type="match status" value="1"/>
</dbReference>